<keyword evidence="2" id="KW-1185">Reference proteome</keyword>
<evidence type="ECO:0000313" key="2">
    <source>
        <dbReference type="Proteomes" id="UP000654075"/>
    </source>
</evidence>
<protein>
    <submittedName>
        <fullName evidence="1">Uncharacterized protein</fullName>
    </submittedName>
</protein>
<dbReference type="OrthoDB" id="10598581at2759"/>
<comment type="caution">
    <text evidence="1">The sequence shown here is derived from an EMBL/GenBank/DDBJ whole genome shotgun (WGS) entry which is preliminary data.</text>
</comment>
<sequence length="201" mass="22348">MADFTGQENIEIEFRSAGRPLPCRVDGHGMKVFKGQPGQEYDIVIFNRHGHKKYVVKAYIHTAEGAQPLLISADHHNFKPLFPKAKAIFKGFQVEYHKADFEGEETCHALQITRAEDSSHGKVEKISVAIFKNAGVDTYNRGGGLEFQKRNSSQLGGKITVPGQLSQNRFDCPPAAYRWESRQGKKLGVMTVGVESEAPFA</sequence>
<proteinExistence type="predicted"/>
<accession>A0A813DCK7</accession>
<name>A0A813DCK7_POLGL</name>
<dbReference type="EMBL" id="CAJNNV010001547">
    <property type="protein sequence ID" value="CAE8585298.1"/>
    <property type="molecule type" value="Genomic_DNA"/>
</dbReference>
<dbReference type="Proteomes" id="UP000654075">
    <property type="component" value="Unassembled WGS sequence"/>
</dbReference>
<evidence type="ECO:0000313" key="1">
    <source>
        <dbReference type="EMBL" id="CAE8585298.1"/>
    </source>
</evidence>
<organism evidence="1 2">
    <name type="scientific">Polarella glacialis</name>
    <name type="common">Dinoflagellate</name>
    <dbReference type="NCBI Taxonomy" id="89957"/>
    <lineage>
        <taxon>Eukaryota</taxon>
        <taxon>Sar</taxon>
        <taxon>Alveolata</taxon>
        <taxon>Dinophyceae</taxon>
        <taxon>Suessiales</taxon>
        <taxon>Suessiaceae</taxon>
        <taxon>Polarella</taxon>
    </lineage>
</organism>
<reference evidence="1" key="1">
    <citation type="submission" date="2021-02" db="EMBL/GenBank/DDBJ databases">
        <authorList>
            <person name="Dougan E. K."/>
            <person name="Rhodes N."/>
            <person name="Thang M."/>
            <person name="Chan C."/>
        </authorList>
    </citation>
    <scope>NUCLEOTIDE SEQUENCE</scope>
</reference>
<gene>
    <name evidence="1" type="ORF">PGLA1383_LOCUS4206</name>
</gene>
<dbReference type="AlphaFoldDB" id="A0A813DCK7"/>